<comment type="caution">
    <text evidence="1">The sequence shown here is derived from an EMBL/GenBank/DDBJ whole genome shotgun (WGS) entry which is preliminary data.</text>
</comment>
<evidence type="ECO:0000313" key="1">
    <source>
        <dbReference type="EMBL" id="HGS87548.1"/>
    </source>
</evidence>
<protein>
    <submittedName>
        <fullName evidence="1">Uncharacterized protein</fullName>
    </submittedName>
</protein>
<reference evidence="1" key="1">
    <citation type="journal article" date="2020" name="mSystems">
        <title>Genome- and Community-Level Interaction Insights into Carbon Utilization and Element Cycling Functions of Hydrothermarchaeota in Hydrothermal Sediment.</title>
        <authorList>
            <person name="Zhou Z."/>
            <person name="Liu Y."/>
            <person name="Xu W."/>
            <person name="Pan J."/>
            <person name="Luo Z.H."/>
            <person name="Li M."/>
        </authorList>
    </citation>
    <scope>NUCLEOTIDE SEQUENCE [LARGE SCALE GENOMIC DNA]</scope>
    <source>
        <strain evidence="1">SpSt-556</strain>
    </source>
</reference>
<dbReference type="EMBL" id="DSXR01000079">
    <property type="protein sequence ID" value="HGS87548.1"/>
    <property type="molecule type" value="Genomic_DNA"/>
</dbReference>
<dbReference type="AlphaFoldDB" id="A0A7C4Q2W1"/>
<accession>A0A7C4Q2W1</accession>
<sequence>MLPAEAPVEINAWGELLEKSGETAHDEIKPFSVVLLGNTTAMSDLKSGLWNQKSWAILYSMYPFCKGIFWKISGNWCRGKWRYFLTFS</sequence>
<proteinExistence type="predicted"/>
<gene>
    <name evidence="1" type="ORF">ENT17_08000</name>
</gene>
<name>A0A7C4Q2W1_9CHLR</name>
<organism evidence="1">
    <name type="scientific">Bellilinea caldifistulae</name>
    <dbReference type="NCBI Taxonomy" id="360411"/>
    <lineage>
        <taxon>Bacteria</taxon>
        <taxon>Bacillati</taxon>
        <taxon>Chloroflexota</taxon>
        <taxon>Anaerolineae</taxon>
        <taxon>Anaerolineales</taxon>
        <taxon>Anaerolineaceae</taxon>
        <taxon>Bellilinea</taxon>
    </lineage>
</organism>